<gene>
    <name evidence="2" type="ORF">WCD41_23700</name>
</gene>
<comment type="caution">
    <text evidence="2">The sequence shown here is derived from an EMBL/GenBank/DDBJ whole genome shotgun (WGS) entry which is preliminary data.</text>
</comment>
<evidence type="ECO:0000256" key="1">
    <source>
        <dbReference type="SAM" id="MobiDB-lite"/>
    </source>
</evidence>
<keyword evidence="3" id="KW-1185">Reference proteome</keyword>
<dbReference type="EMBL" id="JBBEGL010000007">
    <property type="protein sequence ID" value="MEJ2889485.1"/>
    <property type="molecule type" value="Genomic_DNA"/>
</dbReference>
<evidence type="ECO:0000313" key="3">
    <source>
        <dbReference type="Proteomes" id="UP001370100"/>
    </source>
</evidence>
<name>A0ABU8NBY1_9PSEU</name>
<accession>A0ABU8NBY1</accession>
<dbReference type="SUPFAM" id="SSF52540">
    <property type="entry name" value="P-loop containing nucleoside triphosphate hydrolases"/>
    <property type="match status" value="1"/>
</dbReference>
<dbReference type="Gene3D" id="3.40.50.300">
    <property type="entry name" value="P-loop containing nucleotide triphosphate hydrolases"/>
    <property type="match status" value="1"/>
</dbReference>
<feature type="compositionally biased region" description="Basic residues" evidence="1">
    <location>
        <begin position="252"/>
        <end position="261"/>
    </location>
</feature>
<organism evidence="2 3">
    <name type="scientific">Actinomycetospora aeridis</name>
    <dbReference type="NCBI Taxonomy" id="3129231"/>
    <lineage>
        <taxon>Bacteria</taxon>
        <taxon>Bacillati</taxon>
        <taxon>Actinomycetota</taxon>
        <taxon>Actinomycetes</taxon>
        <taxon>Pseudonocardiales</taxon>
        <taxon>Pseudonocardiaceae</taxon>
        <taxon>Actinomycetospora</taxon>
    </lineage>
</organism>
<sequence length="261" mass="28302">MTGPARAALRRGAGVARTLLHAADDRVAGRTRLHFLHIGKTGGTAIKAAFGRSDVVTATHRLVLHDHGFGLDDVPPGERAVFVLRDPVSRFVSAFNSRRRQGRPRYDAPWTPQEAAAFAAFPTADSLARALDDPRRRGAAQDAMRSIRHVRDPLTSFLGPPDTLPLDRIALVGSVVDLDAFARELTRLLGAPPVTLPTDPVAAHRAPPDSDTALSDRGRENVRRWYADDVAVIEALSPSGVSEPRTSDAGRGGRRRSRRRS</sequence>
<dbReference type="Proteomes" id="UP001370100">
    <property type="component" value="Unassembled WGS sequence"/>
</dbReference>
<reference evidence="2 3" key="1">
    <citation type="submission" date="2024-03" db="EMBL/GenBank/DDBJ databases">
        <title>Actinomycetospora sp. OC33-EN06, a novel actinomycete isolated from wild orchid (Aerides multiflora).</title>
        <authorList>
            <person name="Suriyachadkun C."/>
        </authorList>
    </citation>
    <scope>NUCLEOTIDE SEQUENCE [LARGE SCALE GENOMIC DNA]</scope>
    <source>
        <strain evidence="2 3">OC33-EN06</strain>
    </source>
</reference>
<protein>
    <recommendedName>
        <fullName evidence="4">Sulfotransferase family protein</fullName>
    </recommendedName>
</protein>
<dbReference type="RefSeq" id="WP_337717102.1">
    <property type="nucleotide sequence ID" value="NZ_JBBEGL010000007.1"/>
</dbReference>
<dbReference type="InterPro" id="IPR027417">
    <property type="entry name" value="P-loop_NTPase"/>
</dbReference>
<proteinExistence type="predicted"/>
<feature type="region of interest" description="Disordered" evidence="1">
    <location>
        <begin position="236"/>
        <end position="261"/>
    </location>
</feature>
<evidence type="ECO:0000313" key="2">
    <source>
        <dbReference type="EMBL" id="MEJ2889485.1"/>
    </source>
</evidence>
<evidence type="ECO:0008006" key="4">
    <source>
        <dbReference type="Google" id="ProtNLM"/>
    </source>
</evidence>
<feature type="region of interest" description="Disordered" evidence="1">
    <location>
        <begin position="192"/>
        <end position="219"/>
    </location>
</feature>